<dbReference type="GO" id="GO:0051538">
    <property type="term" value="F:3 iron, 4 sulfur cluster binding"/>
    <property type="evidence" value="ECO:0007669"/>
    <property type="project" value="UniProtKB-KW"/>
</dbReference>
<evidence type="ECO:0000256" key="7">
    <source>
        <dbReference type="ARBA" id="ARBA00023291"/>
    </source>
</evidence>
<evidence type="ECO:0000256" key="3">
    <source>
        <dbReference type="ARBA" id="ARBA00022723"/>
    </source>
</evidence>
<dbReference type="Pfam" id="PF13459">
    <property type="entry name" value="Fer4_15"/>
    <property type="match status" value="1"/>
</dbReference>
<evidence type="ECO:0000313" key="9">
    <source>
        <dbReference type="Proteomes" id="UP000247781"/>
    </source>
</evidence>
<organism evidence="8 9">
    <name type="scientific">Mycolicibacterium moriokaense</name>
    <dbReference type="NCBI Taxonomy" id="39691"/>
    <lineage>
        <taxon>Bacteria</taxon>
        <taxon>Bacillati</taxon>
        <taxon>Actinomycetota</taxon>
        <taxon>Actinomycetes</taxon>
        <taxon>Mycobacteriales</taxon>
        <taxon>Mycobacteriaceae</taxon>
        <taxon>Mycolicibacterium</taxon>
    </lineage>
</organism>
<evidence type="ECO:0000256" key="5">
    <source>
        <dbReference type="ARBA" id="ARBA00023004"/>
    </source>
</evidence>
<keyword evidence="5" id="KW-0408">Iron</keyword>
<dbReference type="EMBL" id="QJJU01000039">
    <property type="protein sequence ID" value="PXW99863.1"/>
    <property type="molecule type" value="Genomic_DNA"/>
</dbReference>
<comment type="cofactor">
    <cofactor evidence="1">
        <name>[3Fe-4S] cluster</name>
        <dbReference type="ChEBI" id="CHEBI:21137"/>
    </cofactor>
</comment>
<dbReference type="OrthoDB" id="3215519at2"/>
<evidence type="ECO:0000256" key="2">
    <source>
        <dbReference type="ARBA" id="ARBA00022448"/>
    </source>
</evidence>
<sequence>MQVAVDWKRCEGHGVCAANAPDLFQLDDNGDLTVTYDGRDIPTAFRDSAEAAVAGCPVEALRFID</sequence>
<name>A0A318H6I8_9MYCO</name>
<evidence type="ECO:0000313" key="8">
    <source>
        <dbReference type="EMBL" id="PXW99863.1"/>
    </source>
</evidence>
<reference evidence="8 9" key="2">
    <citation type="submission" date="2018-06" db="EMBL/GenBank/DDBJ databases">
        <title>Sequencing of bacterial isolates from soil warming experiment in Harvard Forest, Massachusetts, USA.</title>
        <authorList>
            <person name="Deangelis K.PhD."/>
        </authorList>
    </citation>
    <scope>NUCLEOTIDE SEQUENCE [LARGE SCALE GENOMIC DNA]</scope>
    <source>
        <strain evidence="8 9">GAS496</strain>
    </source>
</reference>
<reference evidence="9" key="1">
    <citation type="submission" date="2018-05" db="EMBL/GenBank/DDBJ databases">
        <authorList>
            <person name="Deangelis K."/>
            <person name="Huntemann M."/>
            <person name="Clum A."/>
            <person name="Pillay M."/>
            <person name="Palaniappan K."/>
            <person name="Varghese N."/>
            <person name="Mikhailova N."/>
            <person name="Stamatis D."/>
            <person name="Reddy T."/>
            <person name="Daum C."/>
            <person name="Shapiro N."/>
            <person name="Ivanova N."/>
            <person name="Kyrpides N."/>
            <person name="Woyke T."/>
        </authorList>
    </citation>
    <scope>NUCLEOTIDE SEQUENCE [LARGE SCALE GENOMIC DNA]</scope>
    <source>
        <strain evidence="9">GAS496</strain>
    </source>
</reference>
<comment type="caution">
    <text evidence="8">The sequence shown here is derived from an EMBL/GenBank/DDBJ whole genome shotgun (WGS) entry which is preliminary data.</text>
</comment>
<keyword evidence="7" id="KW-0003">3Fe-4S</keyword>
<dbReference type="RefSeq" id="WP_110319966.1">
    <property type="nucleotide sequence ID" value="NZ_QJJU01000039.1"/>
</dbReference>
<keyword evidence="9" id="KW-1185">Reference proteome</keyword>
<dbReference type="Gene3D" id="3.30.70.20">
    <property type="match status" value="1"/>
</dbReference>
<keyword evidence="2" id="KW-0813">Transport</keyword>
<dbReference type="PANTHER" id="PTHR36923">
    <property type="entry name" value="FERREDOXIN"/>
    <property type="match status" value="1"/>
</dbReference>
<gene>
    <name evidence="8" type="ORF">C8E89_13919</name>
</gene>
<keyword evidence="4" id="KW-0249">Electron transport</keyword>
<evidence type="ECO:0000256" key="1">
    <source>
        <dbReference type="ARBA" id="ARBA00001927"/>
    </source>
</evidence>
<evidence type="ECO:0000256" key="6">
    <source>
        <dbReference type="ARBA" id="ARBA00023014"/>
    </source>
</evidence>
<keyword evidence="3" id="KW-0479">Metal-binding</keyword>
<dbReference type="GO" id="GO:0046872">
    <property type="term" value="F:metal ion binding"/>
    <property type="evidence" value="ECO:0007669"/>
    <property type="project" value="UniProtKB-KW"/>
</dbReference>
<dbReference type="Proteomes" id="UP000247781">
    <property type="component" value="Unassembled WGS sequence"/>
</dbReference>
<dbReference type="PANTHER" id="PTHR36923:SF3">
    <property type="entry name" value="FERREDOXIN"/>
    <property type="match status" value="1"/>
</dbReference>
<dbReference type="InterPro" id="IPR051269">
    <property type="entry name" value="Fe-S_cluster_ET"/>
</dbReference>
<protein>
    <submittedName>
        <fullName evidence="8">Ferredoxin</fullName>
    </submittedName>
</protein>
<proteinExistence type="predicted"/>
<dbReference type="AlphaFoldDB" id="A0A318H6I8"/>
<dbReference type="SUPFAM" id="SSF54862">
    <property type="entry name" value="4Fe-4S ferredoxins"/>
    <property type="match status" value="1"/>
</dbReference>
<evidence type="ECO:0000256" key="4">
    <source>
        <dbReference type="ARBA" id="ARBA00022982"/>
    </source>
</evidence>
<accession>A0A318H6I8</accession>
<keyword evidence="6" id="KW-0411">Iron-sulfur</keyword>